<name>A0A318NXI0_SERPL</name>
<evidence type="ECO:0000313" key="1">
    <source>
        <dbReference type="EMBL" id="PYD38619.1"/>
    </source>
</evidence>
<dbReference type="EMBL" id="PESE01000003">
    <property type="protein sequence ID" value="PYD38619.1"/>
    <property type="molecule type" value="Genomic_DNA"/>
</dbReference>
<accession>A0A318NXI0</accession>
<dbReference type="Pfam" id="PF10554">
    <property type="entry name" value="Phage_ASH"/>
    <property type="match status" value="1"/>
</dbReference>
<evidence type="ECO:0000313" key="2">
    <source>
        <dbReference type="Proteomes" id="UP000248196"/>
    </source>
</evidence>
<dbReference type="Proteomes" id="UP000248196">
    <property type="component" value="Unassembled WGS sequence"/>
</dbReference>
<sequence>MVAQAEASQEAPVSLVSGNANSVWATTMGLASHVVATHHTKENSHMENISTSQSATSTLTLYRELFNQLDLSTLDSSQLLDLAALSAEQAEGLCHGLMLFGELMQKNPQPDDTQWEQLNHYLNATAHLVPALCNLYGRALREMECQELAG</sequence>
<dbReference type="InterPro" id="IPR018880">
    <property type="entry name" value="Phage_P4_Ash"/>
</dbReference>
<dbReference type="AlphaFoldDB" id="A0A318NXI0"/>
<reference evidence="1 2" key="1">
    <citation type="submission" date="2017-11" db="EMBL/GenBank/DDBJ databases">
        <title>Genome sequence of the oocydin A producing rhizobacterium Serratia plymuthica 4Rx5.</title>
        <authorList>
            <person name="Matilla M.A."/>
            <person name="Udaondo Z."/>
            <person name="Salmond G.P.C."/>
        </authorList>
    </citation>
    <scope>NUCLEOTIDE SEQUENCE [LARGE SCALE GENOMIC DNA]</scope>
    <source>
        <strain evidence="1 2">4Rx5</strain>
    </source>
</reference>
<proteinExistence type="predicted"/>
<comment type="caution">
    <text evidence="1">The sequence shown here is derived from an EMBL/GenBank/DDBJ whole genome shotgun (WGS) entry which is preliminary data.</text>
</comment>
<dbReference type="OrthoDB" id="6432358at2"/>
<gene>
    <name evidence="1" type="ORF">CT690_12715</name>
</gene>
<organism evidence="1 2">
    <name type="scientific">Serratia plymuthica</name>
    <dbReference type="NCBI Taxonomy" id="82996"/>
    <lineage>
        <taxon>Bacteria</taxon>
        <taxon>Pseudomonadati</taxon>
        <taxon>Pseudomonadota</taxon>
        <taxon>Gammaproteobacteria</taxon>
        <taxon>Enterobacterales</taxon>
        <taxon>Yersiniaceae</taxon>
        <taxon>Serratia</taxon>
    </lineage>
</organism>
<protein>
    <submittedName>
        <fullName evidence="1">Uncharacterized protein</fullName>
    </submittedName>
</protein>